<evidence type="ECO:0000256" key="1">
    <source>
        <dbReference type="ARBA" id="ARBA00010701"/>
    </source>
</evidence>
<dbReference type="GO" id="GO:0016042">
    <property type="term" value="P:lipid catabolic process"/>
    <property type="evidence" value="ECO:0007669"/>
    <property type="project" value="UniProtKB-KW"/>
</dbReference>
<dbReference type="Gene3D" id="3.40.50.1820">
    <property type="entry name" value="alpha/beta hydrolase"/>
    <property type="match status" value="1"/>
</dbReference>
<dbReference type="GO" id="GO:0016787">
    <property type="term" value="F:hydrolase activity"/>
    <property type="evidence" value="ECO:0007669"/>
    <property type="project" value="UniProtKB-KW"/>
</dbReference>
<evidence type="ECO:0000313" key="9">
    <source>
        <dbReference type="EMBL" id="CAE0318005.1"/>
    </source>
</evidence>
<dbReference type="InterPro" id="IPR006693">
    <property type="entry name" value="AB_hydrolase_lipase"/>
</dbReference>
<feature type="domain" description="Partial AB-hydrolase lipase" evidence="8">
    <location>
        <begin position="53"/>
        <end position="107"/>
    </location>
</feature>
<dbReference type="FunFam" id="3.40.50.1820:FF:000057">
    <property type="entry name" value="Lipase"/>
    <property type="match status" value="1"/>
</dbReference>
<evidence type="ECO:0000256" key="7">
    <source>
        <dbReference type="SAM" id="Phobius"/>
    </source>
</evidence>
<keyword evidence="2" id="KW-0732">Signal</keyword>
<name>A0A7S3IC10_9CILI</name>
<comment type="similarity">
    <text evidence="1">Belongs to the AB hydrolase superfamily. Lipase family.</text>
</comment>
<dbReference type="InterPro" id="IPR029058">
    <property type="entry name" value="AB_hydrolase_fold"/>
</dbReference>
<evidence type="ECO:0000256" key="2">
    <source>
        <dbReference type="ARBA" id="ARBA00022729"/>
    </source>
</evidence>
<keyword evidence="7" id="KW-0812">Transmembrane</keyword>
<reference evidence="9" key="1">
    <citation type="submission" date="2021-01" db="EMBL/GenBank/DDBJ databases">
        <authorList>
            <person name="Corre E."/>
            <person name="Pelletier E."/>
            <person name="Niang G."/>
            <person name="Scheremetjew M."/>
            <person name="Finn R."/>
            <person name="Kale V."/>
            <person name="Holt S."/>
            <person name="Cochrane G."/>
            <person name="Meng A."/>
            <person name="Brown T."/>
            <person name="Cohen L."/>
        </authorList>
    </citation>
    <scope>NUCLEOTIDE SEQUENCE</scope>
</reference>
<keyword evidence="7" id="KW-1133">Transmembrane helix</keyword>
<evidence type="ECO:0000259" key="8">
    <source>
        <dbReference type="Pfam" id="PF04083"/>
    </source>
</evidence>
<feature type="transmembrane region" description="Helical" evidence="7">
    <location>
        <begin position="12"/>
        <end position="35"/>
    </location>
</feature>
<evidence type="ECO:0000256" key="3">
    <source>
        <dbReference type="ARBA" id="ARBA00022801"/>
    </source>
</evidence>
<protein>
    <recommendedName>
        <fullName evidence="8">Partial AB-hydrolase lipase domain-containing protein</fullName>
    </recommendedName>
</protein>
<sequence length="407" mass="46709">MNSEKMAEESRTYLARFLVAFKWFGLPLMVAYLIFCYIDMIDLPPEIHFSFKDHVKKAGYSFEEHYVATEDGYILSLYRILGKKKPRKSPVLLVHGLSNSAYSFILNQCTKAPAFVLADNGYDVWLANLRGNFLSRGHKWMNATVDEAYWDFTFQDIILHDLPTFISFIKNTTKAEKVAVLGHSQGAAAVLWMLAYTPEMSEHVNLGVLIATPGGIINTESIYIWLLANPIYHELCRLAGINVISDWSDDLFFAKFINSFPNFSSFLASDLYDIELSGETIDHLGIYAHKMRGGTSLKNLLFWKQVKDNYLVHPKLYDYGREGNLEEYGTEEPPVVNFKNIRTNIAVFNGKYDKAVPEIDSQTLKESLNQEYLVHYNDKYNQDHGGFIFGCDLSYFKEVLELLDKYK</sequence>
<organism evidence="9">
    <name type="scientific">Fabrea salina</name>
    <dbReference type="NCBI Taxonomy" id="342563"/>
    <lineage>
        <taxon>Eukaryota</taxon>
        <taxon>Sar</taxon>
        <taxon>Alveolata</taxon>
        <taxon>Ciliophora</taxon>
        <taxon>Postciliodesmatophora</taxon>
        <taxon>Heterotrichea</taxon>
        <taxon>Heterotrichida</taxon>
        <taxon>Fabreidae</taxon>
        <taxon>Fabrea</taxon>
    </lineage>
</organism>
<dbReference type="EMBL" id="HBIF01001497">
    <property type="protein sequence ID" value="CAE0318005.1"/>
    <property type="molecule type" value="Transcribed_RNA"/>
</dbReference>
<gene>
    <name evidence="9" type="ORF">FSAL1345_LOCUS1274</name>
</gene>
<dbReference type="PANTHER" id="PTHR11005">
    <property type="entry name" value="LYSOSOMAL ACID LIPASE-RELATED"/>
    <property type="match status" value="1"/>
</dbReference>
<dbReference type="AlphaFoldDB" id="A0A7S3IC10"/>
<proteinExistence type="inferred from homology"/>
<keyword evidence="4" id="KW-0442">Lipid degradation</keyword>
<evidence type="ECO:0000256" key="6">
    <source>
        <dbReference type="ARBA" id="ARBA00023180"/>
    </source>
</evidence>
<keyword evidence="7" id="KW-0472">Membrane</keyword>
<evidence type="ECO:0000256" key="4">
    <source>
        <dbReference type="ARBA" id="ARBA00022963"/>
    </source>
</evidence>
<dbReference type="SUPFAM" id="SSF53474">
    <property type="entry name" value="alpha/beta-Hydrolases"/>
    <property type="match status" value="1"/>
</dbReference>
<keyword evidence="3" id="KW-0378">Hydrolase</keyword>
<evidence type="ECO:0000256" key="5">
    <source>
        <dbReference type="ARBA" id="ARBA00023098"/>
    </source>
</evidence>
<keyword evidence="6" id="KW-0325">Glycoprotein</keyword>
<keyword evidence="5" id="KW-0443">Lipid metabolism</keyword>
<accession>A0A7S3IC10</accession>
<dbReference type="Pfam" id="PF04083">
    <property type="entry name" value="Abhydro_lipase"/>
    <property type="match status" value="1"/>
</dbReference>